<keyword evidence="3" id="KW-0349">Heme</keyword>
<dbReference type="GO" id="GO:0020037">
    <property type="term" value="F:heme binding"/>
    <property type="evidence" value="ECO:0007669"/>
    <property type="project" value="InterPro"/>
</dbReference>
<dbReference type="InterPro" id="IPR036280">
    <property type="entry name" value="Multihaem_cyt_sf"/>
</dbReference>
<evidence type="ECO:0000256" key="1">
    <source>
        <dbReference type="ARBA" id="ARBA00022448"/>
    </source>
</evidence>
<dbReference type="Gene3D" id="1.10.468.10">
    <property type="entry name" value="Photosynthetic Reaction Center, subunit C, domain 2"/>
    <property type="match status" value="1"/>
</dbReference>
<protein>
    <submittedName>
        <fullName evidence="8">Cytochrome c-554</fullName>
    </submittedName>
</protein>
<evidence type="ECO:0000256" key="2">
    <source>
        <dbReference type="ARBA" id="ARBA00022531"/>
    </source>
</evidence>
<evidence type="ECO:0000256" key="5">
    <source>
        <dbReference type="ARBA" id="ARBA00022982"/>
    </source>
</evidence>
<sequence>MFIKQRKKVMVITAITTVSALMVLSFKPIDQQQEPKKLKNIKVFPATATFKEVDKAMDGFKVALGVHCDYCHAHSKENPRKMDMSSDENPKKDIAREMMRMTEEMNKKFISQIPHADTAKVQMVTCNTCHRGAPKPFGQAPVYPKWPGTPPPPPPHEK</sequence>
<keyword evidence="5" id="KW-0249">Electron transport</keyword>
<dbReference type="GO" id="GO:0030077">
    <property type="term" value="C:plasma membrane light-harvesting complex"/>
    <property type="evidence" value="ECO:0007669"/>
    <property type="project" value="InterPro"/>
</dbReference>
<keyword evidence="2" id="KW-0602">Photosynthesis</keyword>
<gene>
    <name evidence="8" type="primary">puf2C_1</name>
    <name evidence="8" type="ORF">GALL_56720</name>
</gene>
<keyword evidence="4" id="KW-0479">Metal-binding</keyword>
<comment type="caution">
    <text evidence="8">The sequence shown here is derived from an EMBL/GenBank/DDBJ whole genome shotgun (WGS) entry which is preliminary data.</text>
</comment>
<feature type="compositionally biased region" description="Pro residues" evidence="7">
    <location>
        <begin position="147"/>
        <end position="158"/>
    </location>
</feature>
<dbReference type="GO" id="GO:0019684">
    <property type="term" value="P:photosynthesis, light reaction"/>
    <property type="evidence" value="ECO:0007669"/>
    <property type="project" value="InterPro"/>
</dbReference>
<name>A0A1J5SXS6_9ZZZZ</name>
<accession>A0A1J5SXS6</accession>
<evidence type="ECO:0000256" key="7">
    <source>
        <dbReference type="SAM" id="MobiDB-lite"/>
    </source>
</evidence>
<keyword evidence="1" id="KW-0813">Transport</keyword>
<evidence type="ECO:0000313" key="8">
    <source>
        <dbReference type="EMBL" id="OIR13287.1"/>
    </source>
</evidence>
<evidence type="ECO:0000256" key="3">
    <source>
        <dbReference type="ARBA" id="ARBA00022617"/>
    </source>
</evidence>
<dbReference type="NCBIfam" id="NF033196">
    <property type="entry name" value="c_type_nonphoto"/>
    <property type="match status" value="1"/>
</dbReference>
<evidence type="ECO:0000256" key="4">
    <source>
        <dbReference type="ARBA" id="ARBA00022723"/>
    </source>
</evidence>
<evidence type="ECO:0000256" key="6">
    <source>
        <dbReference type="ARBA" id="ARBA00023004"/>
    </source>
</evidence>
<organism evidence="8">
    <name type="scientific">mine drainage metagenome</name>
    <dbReference type="NCBI Taxonomy" id="410659"/>
    <lineage>
        <taxon>unclassified sequences</taxon>
        <taxon>metagenomes</taxon>
        <taxon>ecological metagenomes</taxon>
    </lineage>
</organism>
<proteinExistence type="predicted"/>
<keyword evidence="6" id="KW-0408">Iron</keyword>
<dbReference type="AlphaFoldDB" id="A0A1J5SXS6"/>
<dbReference type="Pfam" id="PF02276">
    <property type="entry name" value="CytoC_RC"/>
    <property type="match status" value="1"/>
</dbReference>
<dbReference type="GO" id="GO:0005506">
    <property type="term" value="F:iron ion binding"/>
    <property type="evidence" value="ECO:0007669"/>
    <property type="project" value="InterPro"/>
</dbReference>
<dbReference type="GO" id="GO:0009055">
    <property type="term" value="F:electron transfer activity"/>
    <property type="evidence" value="ECO:0007669"/>
    <property type="project" value="InterPro"/>
</dbReference>
<dbReference type="EMBL" id="MLJW01000015">
    <property type="protein sequence ID" value="OIR13287.1"/>
    <property type="molecule type" value="Genomic_DNA"/>
</dbReference>
<feature type="region of interest" description="Disordered" evidence="7">
    <location>
        <begin position="136"/>
        <end position="158"/>
    </location>
</feature>
<dbReference type="InterPro" id="IPR023119">
    <property type="entry name" value="Multihaem_cyt_PRC_cyt_su-like"/>
</dbReference>
<dbReference type="InterPro" id="IPR003158">
    <property type="entry name" value="Photosyn_RC_cyt_c-su"/>
</dbReference>
<dbReference type="SUPFAM" id="SSF48695">
    <property type="entry name" value="Multiheme cytochromes"/>
    <property type="match status" value="1"/>
</dbReference>
<reference evidence="8" key="1">
    <citation type="submission" date="2016-10" db="EMBL/GenBank/DDBJ databases">
        <title>Sequence of Gallionella enrichment culture.</title>
        <authorList>
            <person name="Poehlein A."/>
            <person name="Muehling M."/>
            <person name="Daniel R."/>
        </authorList>
    </citation>
    <scope>NUCLEOTIDE SEQUENCE</scope>
</reference>